<keyword evidence="1" id="KW-0812">Transmembrane</keyword>
<evidence type="ECO:0000256" key="2">
    <source>
        <dbReference type="SAM" id="SignalP"/>
    </source>
</evidence>
<protein>
    <submittedName>
        <fullName evidence="3">Putative membrane protein (TIGR02234 family)</fullName>
    </submittedName>
</protein>
<dbReference type="EMBL" id="JACGWU010000001">
    <property type="protein sequence ID" value="MBA8828501.1"/>
    <property type="molecule type" value="Genomic_DNA"/>
</dbReference>
<accession>A0A7W3JSN4</accession>
<proteinExistence type="predicted"/>
<dbReference type="RefSeq" id="WP_182483905.1">
    <property type="nucleotide sequence ID" value="NZ_JACGWU010000001.1"/>
</dbReference>
<keyword evidence="4" id="KW-1185">Reference proteome</keyword>
<dbReference type="InterPro" id="IPR019051">
    <property type="entry name" value="Trp_biosyn_TM_oprn/chp"/>
</dbReference>
<comment type="caution">
    <text evidence="3">The sequence shown here is derived from an EMBL/GenBank/DDBJ whole genome shotgun (WGS) entry which is preliminary data.</text>
</comment>
<keyword evidence="1" id="KW-1133">Transmembrane helix</keyword>
<feature type="transmembrane region" description="Helical" evidence="1">
    <location>
        <begin position="133"/>
        <end position="154"/>
    </location>
</feature>
<keyword evidence="2" id="KW-0732">Signal</keyword>
<reference evidence="3 4" key="1">
    <citation type="submission" date="2020-07" db="EMBL/GenBank/DDBJ databases">
        <title>Sequencing the genomes of 1000 actinobacteria strains.</title>
        <authorList>
            <person name="Klenk H.-P."/>
        </authorList>
    </citation>
    <scope>NUCLEOTIDE SEQUENCE [LARGE SCALE GENOMIC DNA]</scope>
    <source>
        <strain evidence="3 4">DSM 23737</strain>
    </source>
</reference>
<gene>
    <name evidence="3" type="ORF">FB555_000572</name>
</gene>
<sequence length="210" mass="21361">MTGSKVKSRILLLVALCAAATMVAWSQPWATLALTSGAAGDTLLPVTGQTMAPGLSAFGLTSLALLAALALAGVIFRLILGGVQLALGAGIVVTTIGVVSDPVAAAAPALIVLTGIQDVPALKDLVTQEVFTAWPFVSLIFGVLTAVSGILVIVSSRSWPQSGRKYAAPTAPVDPTVAPLNPARQTEEIDASHARIDAWDDLSRGGDPTS</sequence>
<feature type="transmembrane region" description="Helical" evidence="1">
    <location>
        <begin position="87"/>
        <end position="113"/>
    </location>
</feature>
<organism evidence="3 4">
    <name type="scientific">Alpinimonas psychrophila</name>
    <dbReference type="NCBI Taxonomy" id="748908"/>
    <lineage>
        <taxon>Bacteria</taxon>
        <taxon>Bacillati</taxon>
        <taxon>Actinomycetota</taxon>
        <taxon>Actinomycetes</taxon>
        <taxon>Micrococcales</taxon>
        <taxon>Microbacteriaceae</taxon>
        <taxon>Alpinimonas</taxon>
    </lineage>
</organism>
<feature type="transmembrane region" description="Helical" evidence="1">
    <location>
        <begin position="57"/>
        <end position="80"/>
    </location>
</feature>
<evidence type="ECO:0000313" key="3">
    <source>
        <dbReference type="EMBL" id="MBA8828501.1"/>
    </source>
</evidence>
<evidence type="ECO:0000313" key="4">
    <source>
        <dbReference type="Proteomes" id="UP000524237"/>
    </source>
</evidence>
<feature type="signal peptide" evidence="2">
    <location>
        <begin position="1"/>
        <end position="26"/>
    </location>
</feature>
<name>A0A7W3JSN4_9MICO</name>
<evidence type="ECO:0000256" key="1">
    <source>
        <dbReference type="SAM" id="Phobius"/>
    </source>
</evidence>
<feature type="chain" id="PRO_5030713068" evidence="2">
    <location>
        <begin position="27"/>
        <end position="210"/>
    </location>
</feature>
<dbReference type="Pfam" id="PF09534">
    <property type="entry name" value="Trp_oprn_chp"/>
    <property type="match status" value="1"/>
</dbReference>
<dbReference type="AlphaFoldDB" id="A0A7W3JSN4"/>
<dbReference type="Proteomes" id="UP000524237">
    <property type="component" value="Unassembled WGS sequence"/>
</dbReference>
<keyword evidence="1" id="KW-0472">Membrane</keyword>